<dbReference type="AlphaFoldDB" id="A0A9D4DLI5"/>
<gene>
    <name evidence="2" type="ORF">DPMN_185087</name>
</gene>
<keyword evidence="3" id="KW-1185">Reference proteome</keyword>
<protein>
    <submittedName>
        <fullName evidence="2">Uncharacterized protein</fullName>
    </submittedName>
</protein>
<sequence>PLNVPTAPVVTIVILKVPPQSRPSAMLDTGASPALIDQTLITTPTPARTIPLVDSGATQVMAAYVQSATTVPREAPSQHRVWPELIKMSRERASVKAAQQVLWAWPASNYTSTVCPKGYYCPANTTSASQYACSIGTFNPNLQMTDVAACVKCTPGSYCGSKGLAEPTGVLLPQLLLLHRETDGGHYCPMGSGAARATPVVPSAPKASTVRQRAWTLPRVTVLRATTVLRVSPPPPPLPIAVLWATSAREAWPTRLCAPMGSTRTCQSSQHVRAVLQDTTVTREDMAPSRTTPSTCVPRAATAQ</sequence>
<dbReference type="PANTHER" id="PTHR46104:SF1">
    <property type="entry name" value="GENE 9195-RELATED"/>
    <property type="match status" value="1"/>
</dbReference>
<reference evidence="2" key="1">
    <citation type="journal article" date="2019" name="bioRxiv">
        <title>The Genome of the Zebra Mussel, Dreissena polymorpha: A Resource for Invasive Species Research.</title>
        <authorList>
            <person name="McCartney M.A."/>
            <person name="Auch B."/>
            <person name="Kono T."/>
            <person name="Mallez S."/>
            <person name="Zhang Y."/>
            <person name="Obille A."/>
            <person name="Becker A."/>
            <person name="Abrahante J.E."/>
            <person name="Garbe J."/>
            <person name="Badalamenti J.P."/>
            <person name="Herman A."/>
            <person name="Mangelson H."/>
            <person name="Liachko I."/>
            <person name="Sullivan S."/>
            <person name="Sone E.D."/>
            <person name="Koren S."/>
            <person name="Silverstein K.A.T."/>
            <person name="Beckman K.B."/>
            <person name="Gohl D.M."/>
        </authorList>
    </citation>
    <scope>NUCLEOTIDE SEQUENCE</scope>
    <source>
        <strain evidence="2">Duluth1</strain>
        <tissue evidence="2">Whole animal</tissue>
    </source>
</reference>
<feature type="region of interest" description="Disordered" evidence="1">
    <location>
        <begin position="284"/>
        <end position="304"/>
    </location>
</feature>
<reference evidence="2" key="2">
    <citation type="submission" date="2020-11" db="EMBL/GenBank/DDBJ databases">
        <authorList>
            <person name="McCartney M.A."/>
            <person name="Auch B."/>
            <person name="Kono T."/>
            <person name="Mallez S."/>
            <person name="Becker A."/>
            <person name="Gohl D.M."/>
            <person name="Silverstein K.A.T."/>
            <person name="Koren S."/>
            <person name="Bechman K.B."/>
            <person name="Herman A."/>
            <person name="Abrahante J.E."/>
            <person name="Garbe J."/>
        </authorList>
    </citation>
    <scope>NUCLEOTIDE SEQUENCE</scope>
    <source>
        <strain evidence="2">Duluth1</strain>
        <tissue evidence="2">Whole animal</tissue>
    </source>
</reference>
<proteinExistence type="predicted"/>
<dbReference type="EMBL" id="JAIWYP010000010">
    <property type="protein sequence ID" value="KAH3750560.1"/>
    <property type="molecule type" value="Genomic_DNA"/>
</dbReference>
<feature type="non-terminal residue" evidence="2">
    <location>
        <position position="304"/>
    </location>
</feature>
<dbReference type="PANTHER" id="PTHR46104">
    <property type="entry name" value="GENE 9195-RELATED-RELATED"/>
    <property type="match status" value="1"/>
</dbReference>
<evidence type="ECO:0000313" key="3">
    <source>
        <dbReference type="Proteomes" id="UP000828390"/>
    </source>
</evidence>
<comment type="caution">
    <text evidence="2">The sequence shown here is derived from an EMBL/GenBank/DDBJ whole genome shotgun (WGS) entry which is preliminary data.</text>
</comment>
<accession>A0A9D4DLI5</accession>
<organism evidence="2 3">
    <name type="scientific">Dreissena polymorpha</name>
    <name type="common">Zebra mussel</name>
    <name type="synonym">Mytilus polymorpha</name>
    <dbReference type="NCBI Taxonomy" id="45954"/>
    <lineage>
        <taxon>Eukaryota</taxon>
        <taxon>Metazoa</taxon>
        <taxon>Spiralia</taxon>
        <taxon>Lophotrochozoa</taxon>
        <taxon>Mollusca</taxon>
        <taxon>Bivalvia</taxon>
        <taxon>Autobranchia</taxon>
        <taxon>Heteroconchia</taxon>
        <taxon>Euheterodonta</taxon>
        <taxon>Imparidentia</taxon>
        <taxon>Neoheterodontei</taxon>
        <taxon>Myida</taxon>
        <taxon>Dreissenoidea</taxon>
        <taxon>Dreissenidae</taxon>
        <taxon>Dreissena</taxon>
    </lineage>
</organism>
<name>A0A9D4DLI5_DREPO</name>
<dbReference type="Proteomes" id="UP000828390">
    <property type="component" value="Unassembled WGS sequence"/>
</dbReference>
<evidence type="ECO:0000256" key="1">
    <source>
        <dbReference type="SAM" id="MobiDB-lite"/>
    </source>
</evidence>
<evidence type="ECO:0000313" key="2">
    <source>
        <dbReference type="EMBL" id="KAH3750560.1"/>
    </source>
</evidence>